<evidence type="ECO:0000313" key="1">
    <source>
        <dbReference type="EMBL" id="KAJ8887022.1"/>
    </source>
</evidence>
<protein>
    <recommendedName>
        <fullName evidence="3">DUF659 domain-containing protein</fullName>
    </recommendedName>
</protein>
<reference evidence="1 2" key="1">
    <citation type="submission" date="2023-02" db="EMBL/GenBank/DDBJ databases">
        <title>LHISI_Scaffold_Assembly.</title>
        <authorList>
            <person name="Stuart O.P."/>
            <person name="Cleave R."/>
            <person name="Magrath M.J.L."/>
            <person name="Mikheyev A.S."/>
        </authorList>
    </citation>
    <scope>NUCLEOTIDE SEQUENCE [LARGE SCALE GENOMIC DNA]</scope>
    <source>
        <strain evidence="1">Daus_M_001</strain>
        <tissue evidence="1">Leg muscle</tissue>
    </source>
</reference>
<dbReference type="PANTHER" id="PTHR37162">
    <property type="entry name" value="HAT FAMILY DIMERISATION DOMAINCONTAINING PROTEIN-RELATED"/>
    <property type="match status" value="1"/>
</dbReference>
<keyword evidence="2" id="KW-1185">Reference proteome</keyword>
<dbReference type="PANTHER" id="PTHR37162:SF10">
    <property type="entry name" value="DUF4371 DOMAIN-CONTAINING PROTEIN"/>
    <property type="match status" value="1"/>
</dbReference>
<dbReference type="Proteomes" id="UP001159363">
    <property type="component" value="Chromosome X"/>
</dbReference>
<name>A0ABQ9HRP2_9NEOP</name>
<comment type="caution">
    <text evidence="1">The sequence shown here is derived from an EMBL/GenBank/DDBJ whole genome shotgun (WGS) entry which is preliminary data.</text>
</comment>
<evidence type="ECO:0000313" key="2">
    <source>
        <dbReference type="Proteomes" id="UP001159363"/>
    </source>
</evidence>
<proteinExistence type="predicted"/>
<evidence type="ECO:0008006" key="3">
    <source>
        <dbReference type="Google" id="ProtNLM"/>
    </source>
</evidence>
<organism evidence="1 2">
    <name type="scientific">Dryococelus australis</name>
    <dbReference type="NCBI Taxonomy" id="614101"/>
    <lineage>
        <taxon>Eukaryota</taxon>
        <taxon>Metazoa</taxon>
        <taxon>Ecdysozoa</taxon>
        <taxon>Arthropoda</taxon>
        <taxon>Hexapoda</taxon>
        <taxon>Insecta</taxon>
        <taxon>Pterygota</taxon>
        <taxon>Neoptera</taxon>
        <taxon>Polyneoptera</taxon>
        <taxon>Phasmatodea</taxon>
        <taxon>Verophasmatodea</taxon>
        <taxon>Anareolatae</taxon>
        <taxon>Phasmatidae</taxon>
        <taxon>Eurycanthinae</taxon>
        <taxon>Dryococelus</taxon>
    </lineage>
</organism>
<dbReference type="EMBL" id="JARBHB010000004">
    <property type="protein sequence ID" value="KAJ8887022.1"/>
    <property type="molecule type" value="Genomic_DNA"/>
</dbReference>
<gene>
    <name evidence="1" type="ORF">PR048_013236</name>
</gene>
<accession>A0ABQ9HRP2</accession>
<sequence length="218" mass="24309">MNVFGFHDIIERKVYILTMYQKEGVSTVELWGVLREVVEARAKSSKIKNFFSVQNYNFNAIRAECYFTAFIVEHNLPVAEADHAGHLFWKMFPKCEEAKRYGCGLTKTMAIINEMAKQHKINVTDVLKTVPFSVATDGSNNDPELYPIVVTHYSAEHSTMKSVLISVMSSQGSATGKNIEMVLATLTDGKTPLENYVALWSDNAAVMTASKNGVATRV</sequence>